<dbReference type="Proteomes" id="UP000185829">
    <property type="component" value="Unassembled WGS sequence"/>
</dbReference>
<keyword evidence="1" id="KW-0812">Transmembrane</keyword>
<keyword evidence="4" id="KW-0456">Lyase</keyword>
<organism evidence="4 5">
    <name type="scientific">Peribacillus simplex</name>
    <dbReference type="NCBI Taxonomy" id="1478"/>
    <lineage>
        <taxon>Bacteria</taxon>
        <taxon>Bacillati</taxon>
        <taxon>Bacillota</taxon>
        <taxon>Bacilli</taxon>
        <taxon>Bacillales</taxon>
        <taxon>Bacillaceae</taxon>
        <taxon>Peribacillus</taxon>
    </lineage>
</organism>
<evidence type="ECO:0000259" key="2">
    <source>
        <dbReference type="Pfam" id="PF12708"/>
    </source>
</evidence>
<dbReference type="RefSeq" id="WP_076365056.1">
    <property type="nucleotide sequence ID" value="NZ_FTMX01000001.1"/>
</dbReference>
<dbReference type="Pfam" id="PF13229">
    <property type="entry name" value="Beta_helix"/>
    <property type="match status" value="1"/>
</dbReference>
<evidence type="ECO:0000259" key="3">
    <source>
        <dbReference type="Pfam" id="PF13229"/>
    </source>
</evidence>
<feature type="domain" description="Rhamnogalacturonase A/B/Epimerase-like pectate lyase" evidence="2">
    <location>
        <begin position="44"/>
        <end position="101"/>
    </location>
</feature>
<dbReference type="AlphaFoldDB" id="A0A9X8WHR9"/>
<dbReference type="InterPro" id="IPR024535">
    <property type="entry name" value="RHGA/B-epi-like_pectate_lyase"/>
</dbReference>
<proteinExistence type="predicted"/>
<dbReference type="SMART" id="SM00710">
    <property type="entry name" value="PbH1"/>
    <property type="match status" value="3"/>
</dbReference>
<dbReference type="GO" id="GO:0016829">
    <property type="term" value="F:lyase activity"/>
    <property type="evidence" value="ECO:0007669"/>
    <property type="project" value="UniProtKB-KW"/>
</dbReference>
<dbReference type="InterPro" id="IPR011050">
    <property type="entry name" value="Pectin_lyase_fold/virulence"/>
</dbReference>
<reference evidence="4 5" key="1">
    <citation type="submission" date="2017-01" db="EMBL/GenBank/DDBJ databases">
        <authorList>
            <person name="Varghese N."/>
            <person name="Submissions S."/>
        </authorList>
    </citation>
    <scope>NUCLEOTIDE SEQUENCE [LARGE SCALE GENOMIC DNA]</scope>
    <source>
        <strain evidence="4 5">RUG2-6</strain>
    </source>
</reference>
<dbReference type="EMBL" id="FTMX01000001">
    <property type="protein sequence ID" value="SIQ21752.1"/>
    <property type="molecule type" value="Genomic_DNA"/>
</dbReference>
<gene>
    <name evidence="4" type="ORF">SAMN05878482_101666</name>
</gene>
<keyword evidence="1" id="KW-1133">Transmembrane helix</keyword>
<comment type="caution">
    <text evidence="4">The sequence shown here is derived from an EMBL/GenBank/DDBJ whole genome shotgun (WGS) entry which is preliminary data.</text>
</comment>
<accession>A0A9X8WHR9</accession>
<dbReference type="SUPFAM" id="SSF51126">
    <property type="entry name" value="Pectin lyase-like"/>
    <property type="match status" value="1"/>
</dbReference>
<dbReference type="Pfam" id="PF12708">
    <property type="entry name" value="Pect-lyase_RHGA_epim"/>
    <property type="match status" value="1"/>
</dbReference>
<name>A0A9X8WHR9_9BACI</name>
<dbReference type="InterPro" id="IPR012334">
    <property type="entry name" value="Pectin_lyas_fold"/>
</dbReference>
<evidence type="ECO:0000256" key="1">
    <source>
        <dbReference type="SAM" id="Phobius"/>
    </source>
</evidence>
<dbReference type="Gene3D" id="2.160.20.10">
    <property type="entry name" value="Single-stranded right-handed beta-helix, Pectin lyase-like"/>
    <property type="match status" value="1"/>
</dbReference>
<feature type="transmembrane region" description="Helical" evidence="1">
    <location>
        <begin position="9"/>
        <end position="26"/>
    </location>
</feature>
<protein>
    <submittedName>
        <fullName evidence="4">Pectate lyase superfamily protein</fullName>
    </submittedName>
</protein>
<dbReference type="InterPro" id="IPR006626">
    <property type="entry name" value="PbH1"/>
</dbReference>
<evidence type="ECO:0000313" key="4">
    <source>
        <dbReference type="EMBL" id="SIQ21752.1"/>
    </source>
</evidence>
<keyword evidence="1" id="KW-0472">Membrane</keyword>
<dbReference type="InterPro" id="IPR039448">
    <property type="entry name" value="Beta_helix"/>
</dbReference>
<feature type="domain" description="Right handed beta helix" evidence="3">
    <location>
        <begin position="153"/>
        <end position="267"/>
    </location>
</feature>
<sequence>MIIIIKNHKLIYIFITLVLIGGAFVLTNHQSKQVQTGLDNNITVNVKSFNAIADDKIDDTHQIQKAIDHVYTKGGGTVSFSQGVYLIDALKSINLRDKITLKFEEGTTLKALPNNAESYEILRIHNVKNVSILGGVTLLGEREEHKGKTGEWGFGISIKGSENIYIKNNTIRNFWGDGIYIGSTEQQNYSKNITIEKPIIKNNRRQGISVISAINLKIINPVITNTNGTPPASGIDFEPNHPSEFLQGIKIINPTTEKNEGYGILFALSGFAGSKHPVSIEIHKTKQIRDNIGTFIPGHLTGHIKMGEEYVLKNSK</sequence>
<evidence type="ECO:0000313" key="5">
    <source>
        <dbReference type="Proteomes" id="UP000185829"/>
    </source>
</evidence>